<keyword evidence="2" id="KW-1185">Reference proteome</keyword>
<organism evidence="1 2">
    <name type="scientific">Granulicella aggregans</name>
    <dbReference type="NCBI Taxonomy" id="474949"/>
    <lineage>
        <taxon>Bacteria</taxon>
        <taxon>Pseudomonadati</taxon>
        <taxon>Acidobacteriota</taxon>
        <taxon>Terriglobia</taxon>
        <taxon>Terriglobales</taxon>
        <taxon>Acidobacteriaceae</taxon>
        <taxon>Granulicella</taxon>
    </lineage>
</organism>
<dbReference type="EMBL" id="JACHIP010000014">
    <property type="protein sequence ID" value="MBB5060512.1"/>
    <property type="molecule type" value="Genomic_DNA"/>
</dbReference>
<name>A0A7W8E6B5_9BACT</name>
<reference evidence="1 2" key="1">
    <citation type="submission" date="2020-08" db="EMBL/GenBank/DDBJ databases">
        <title>Genomic Encyclopedia of Type Strains, Phase IV (KMG-V): Genome sequencing to study the core and pangenomes of soil and plant-associated prokaryotes.</title>
        <authorList>
            <person name="Whitman W."/>
        </authorList>
    </citation>
    <scope>NUCLEOTIDE SEQUENCE [LARGE SCALE GENOMIC DNA]</scope>
    <source>
        <strain evidence="1 2">M8UP14</strain>
    </source>
</reference>
<evidence type="ECO:0000313" key="2">
    <source>
        <dbReference type="Proteomes" id="UP000540989"/>
    </source>
</evidence>
<sequence length="98" mass="11269">MKRIWAVDAPDLKDKTDFCEKTRECSLIGMTEEDGKQFVSISVSTLFMNAVLSRASRTHVLCRIMLDEDRSRGVQGSRPRTDTNHGIRLRWMVLKPDN</sequence>
<proteinExistence type="predicted"/>
<dbReference type="AlphaFoldDB" id="A0A7W8E6B5"/>
<dbReference type="Proteomes" id="UP000540989">
    <property type="component" value="Unassembled WGS sequence"/>
</dbReference>
<accession>A0A7W8E6B5</accession>
<comment type="caution">
    <text evidence="1">The sequence shown here is derived from an EMBL/GenBank/DDBJ whole genome shotgun (WGS) entry which is preliminary data.</text>
</comment>
<evidence type="ECO:0000313" key="1">
    <source>
        <dbReference type="EMBL" id="MBB5060512.1"/>
    </source>
</evidence>
<gene>
    <name evidence="1" type="ORF">HDF16_005248</name>
</gene>
<protein>
    <submittedName>
        <fullName evidence="1">Uncharacterized protein</fullName>
    </submittedName>
</protein>